<dbReference type="GO" id="GO:0034599">
    <property type="term" value="P:cellular response to oxidative stress"/>
    <property type="evidence" value="ECO:0007669"/>
    <property type="project" value="InterPro"/>
</dbReference>
<dbReference type="PROSITE" id="PS51352">
    <property type="entry name" value="THIOREDOXIN_2"/>
    <property type="match status" value="1"/>
</dbReference>
<organism evidence="4">
    <name type="scientific">marine metagenome</name>
    <dbReference type="NCBI Taxonomy" id="408172"/>
    <lineage>
        <taxon>unclassified sequences</taxon>
        <taxon>metagenomes</taxon>
        <taxon>ecological metagenomes</taxon>
    </lineage>
</organism>
<proteinExistence type="predicted"/>
<dbReference type="GO" id="GO:0045454">
    <property type="term" value="P:cell redox homeostasis"/>
    <property type="evidence" value="ECO:0007669"/>
    <property type="project" value="TreeGrafter"/>
</dbReference>
<dbReference type="InterPro" id="IPR013766">
    <property type="entry name" value="Thioredoxin_domain"/>
</dbReference>
<dbReference type="Pfam" id="PF08534">
    <property type="entry name" value="Redoxin"/>
    <property type="match status" value="1"/>
</dbReference>
<evidence type="ECO:0000313" key="4">
    <source>
        <dbReference type="EMBL" id="SVA47307.1"/>
    </source>
</evidence>
<gene>
    <name evidence="4" type="ORF">METZ01_LOCUS100161</name>
</gene>
<dbReference type="GO" id="GO:0005737">
    <property type="term" value="C:cytoplasm"/>
    <property type="evidence" value="ECO:0007669"/>
    <property type="project" value="TreeGrafter"/>
</dbReference>
<dbReference type="InterPro" id="IPR036249">
    <property type="entry name" value="Thioredoxin-like_sf"/>
</dbReference>
<dbReference type="InterPro" id="IPR037944">
    <property type="entry name" value="PRX5-like"/>
</dbReference>
<name>A0A381W5U0_9ZZZZ</name>
<dbReference type="InterPro" id="IPR013740">
    <property type="entry name" value="Redoxin"/>
</dbReference>
<protein>
    <recommendedName>
        <fullName evidence="3">Thioredoxin domain-containing protein</fullName>
    </recommendedName>
</protein>
<dbReference type="PANTHER" id="PTHR10430">
    <property type="entry name" value="PEROXIREDOXIN"/>
    <property type="match status" value="1"/>
</dbReference>
<sequence length="155" mass="17320">MQSIPNIIIPIIENGTLNNKNLRDELQDKRVIIFGVPGAFTPTCSEKHLPGFIKLYDRIKSSNIDDIYCLSVNDAFVMKAWLSSYKNGDKIKGIADGNGTLCQLLNVISDKSDNFMGLRSQRFAMIVHNNNIINIFIEQPGKFEASSAENILSKL</sequence>
<dbReference type="CDD" id="cd03013">
    <property type="entry name" value="PRX5_like"/>
    <property type="match status" value="1"/>
</dbReference>
<dbReference type="GO" id="GO:0042744">
    <property type="term" value="P:hydrogen peroxide catabolic process"/>
    <property type="evidence" value="ECO:0007669"/>
    <property type="project" value="TreeGrafter"/>
</dbReference>
<dbReference type="AlphaFoldDB" id="A0A381W5U0"/>
<accession>A0A381W5U0</accession>
<dbReference type="GO" id="GO:0008379">
    <property type="term" value="F:thioredoxin peroxidase activity"/>
    <property type="evidence" value="ECO:0007669"/>
    <property type="project" value="InterPro"/>
</dbReference>
<dbReference type="EMBL" id="UINC01010654">
    <property type="protein sequence ID" value="SVA47307.1"/>
    <property type="molecule type" value="Genomic_DNA"/>
</dbReference>
<evidence type="ECO:0000259" key="3">
    <source>
        <dbReference type="PROSITE" id="PS51352"/>
    </source>
</evidence>
<dbReference type="Gene3D" id="3.40.30.10">
    <property type="entry name" value="Glutaredoxin"/>
    <property type="match status" value="1"/>
</dbReference>
<evidence type="ECO:0000256" key="2">
    <source>
        <dbReference type="ARBA" id="ARBA00023002"/>
    </source>
</evidence>
<keyword evidence="1" id="KW-0575">Peroxidase</keyword>
<dbReference type="SUPFAM" id="SSF52833">
    <property type="entry name" value="Thioredoxin-like"/>
    <property type="match status" value="1"/>
</dbReference>
<dbReference type="PANTHER" id="PTHR10430:SF16">
    <property type="entry name" value="PEROXIREDOXIN-5, MITOCHONDRIAL"/>
    <property type="match status" value="1"/>
</dbReference>
<keyword evidence="2" id="KW-0560">Oxidoreductase</keyword>
<feature type="domain" description="Thioredoxin" evidence="3">
    <location>
        <begin position="1"/>
        <end position="155"/>
    </location>
</feature>
<evidence type="ECO:0000256" key="1">
    <source>
        <dbReference type="ARBA" id="ARBA00022559"/>
    </source>
</evidence>
<reference evidence="4" key="1">
    <citation type="submission" date="2018-05" db="EMBL/GenBank/DDBJ databases">
        <authorList>
            <person name="Lanie J.A."/>
            <person name="Ng W.-L."/>
            <person name="Kazmierczak K.M."/>
            <person name="Andrzejewski T.M."/>
            <person name="Davidsen T.M."/>
            <person name="Wayne K.J."/>
            <person name="Tettelin H."/>
            <person name="Glass J.I."/>
            <person name="Rusch D."/>
            <person name="Podicherti R."/>
            <person name="Tsui H.-C.T."/>
            <person name="Winkler M.E."/>
        </authorList>
    </citation>
    <scope>NUCLEOTIDE SEQUENCE</scope>
</reference>